<dbReference type="InterPro" id="IPR003423">
    <property type="entry name" value="OMP_efflux"/>
</dbReference>
<evidence type="ECO:0000256" key="2">
    <source>
        <dbReference type="RuleBase" id="RU362097"/>
    </source>
</evidence>
<dbReference type="SUPFAM" id="SSF56954">
    <property type="entry name" value="Outer membrane efflux proteins (OEP)"/>
    <property type="match status" value="1"/>
</dbReference>
<dbReference type="PANTHER" id="PTHR30203">
    <property type="entry name" value="OUTER MEMBRANE CATION EFFLUX PROTEIN"/>
    <property type="match status" value="1"/>
</dbReference>
<evidence type="ECO:0000313" key="5">
    <source>
        <dbReference type="Proteomes" id="UP001430065"/>
    </source>
</evidence>
<reference evidence="4 5" key="1">
    <citation type="submission" date="2020-10" db="EMBL/GenBank/DDBJ databases">
        <title>Phylogeny of dyella-like bacteria.</title>
        <authorList>
            <person name="Fu J."/>
        </authorList>
    </citation>
    <scope>NUCLEOTIDE SEQUENCE [LARGE SCALE GENOMIC DNA]</scope>
    <source>
        <strain evidence="4 5">THG-B117</strain>
    </source>
</reference>
<keyword evidence="2" id="KW-0812">Transmembrane</keyword>
<keyword evidence="2" id="KW-0449">Lipoprotein</keyword>
<organism evidence="4 5">
    <name type="scientific">Dyella kyungheensis</name>
    <dbReference type="NCBI Taxonomy" id="1242174"/>
    <lineage>
        <taxon>Bacteria</taxon>
        <taxon>Pseudomonadati</taxon>
        <taxon>Pseudomonadota</taxon>
        <taxon>Gammaproteobacteria</taxon>
        <taxon>Lysobacterales</taxon>
        <taxon>Rhodanobacteraceae</taxon>
        <taxon>Dyella</taxon>
    </lineage>
</organism>
<dbReference type="Proteomes" id="UP001430065">
    <property type="component" value="Unassembled WGS sequence"/>
</dbReference>
<dbReference type="PANTHER" id="PTHR30203:SF33">
    <property type="entry name" value="BLR4455 PROTEIN"/>
    <property type="match status" value="1"/>
</dbReference>
<evidence type="ECO:0000256" key="3">
    <source>
        <dbReference type="SAM" id="MobiDB-lite"/>
    </source>
</evidence>
<keyword evidence="2" id="KW-0564">Palmitate</keyword>
<proteinExistence type="inferred from homology"/>
<dbReference type="InterPro" id="IPR010131">
    <property type="entry name" value="MdtP/NodT-like"/>
</dbReference>
<comment type="caution">
    <text evidence="4">The sequence shown here is derived from an EMBL/GenBank/DDBJ whole genome shotgun (WGS) entry which is preliminary data.</text>
</comment>
<evidence type="ECO:0000313" key="4">
    <source>
        <dbReference type="EMBL" id="MBM7119967.1"/>
    </source>
</evidence>
<dbReference type="EMBL" id="JADIKC010000001">
    <property type="protein sequence ID" value="MBM7119967.1"/>
    <property type="molecule type" value="Genomic_DNA"/>
</dbReference>
<dbReference type="Gene3D" id="2.20.200.10">
    <property type="entry name" value="Outer membrane efflux proteins (OEP)"/>
    <property type="match status" value="1"/>
</dbReference>
<accession>A0ABS2JNI3</accession>
<dbReference type="RefSeq" id="WP_204634426.1">
    <property type="nucleotide sequence ID" value="NZ_JADIKC010000001.1"/>
</dbReference>
<dbReference type="NCBIfam" id="TIGR01845">
    <property type="entry name" value="outer_NodT"/>
    <property type="match status" value="1"/>
</dbReference>
<sequence>MRNSFLPRTTCALAIAVGTTLMVGCTPGPAYVRPSIQVPDQFKEKATAATETQRAAPGWVPADPGDTAMRGDWWTLFGDDTLNALEGRVDGGNQSIAKGLANLQAAKAAAKEARAAYYPTITAGVDANRNRTSQNVVGRSLAGKTVSDYAAGLDVSWEPDLFDRIGHQVDAATARYQADQADLASIRLAMHAELAIDYVDLRGVDAETALLQQTVADYTKAHDLVQVRFNGGIASESDLAEAETQLQVASAQLVDLGESRARYEHAIAMLMGVAPAELSIPVSTAAIAMPAVPAGLPSTLLQRRPDIAAAERRVAAANADVGEATSAFFPDLLLSASGGVEASRFTQLATLPSRFWAIGPALVSTLFDGGRRKQELHQAEAREEGAAADYRQTVLSAFQDVEDNLSSVRVLSDEAGTQQRAVAASGLAEKLALARYKAGATDYLEVVTTQSVSLDQRRVYVELSRRELESDIRLIKAVGGNWSADTLSNVSTNDAPPTSSSVDRREQKRVAP</sequence>
<comment type="similarity">
    <text evidence="1 2">Belongs to the outer membrane factor (OMF) (TC 1.B.17) family.</text>
</comment>
<keyword evidence="2" id="KW-1134">Transmembrane beta strand</keyword>
<comment type="subcellular location">
    <subcellularLocation>
        <location evidence="2">Cell outer membrane</location>
        <topology evidence="2">Lipid-anchor</topology>
    </subcellularLocation>
</comment>
<protein>
    <submittedName>
        <fullName evidence="4">Efflux transporter outer membrane subunit</fullName>
    </submittedName>
</protein>
<keyword evidence="2" id="KW-0472">Membrane</keyword>
<gene>
    <name evidence="4" type="ORF">ISP20_02235</name>
</gene>
<dbReference type="PROSITE" id="PS51257">
    <property type="entry name" value="PROKAR_LIPOPROTEIN"/>
    <property type="match status" value="1"/>
</dbReference>
<dbReference type="Gene3D" id="1.20.1600.10">
    <property type="entry name" value="Outer membrane efflux proteins (OEP)"/>
    <property type="match status" value="1"/>
</dbReference>
<name>A0ABS2JNI3_9GAMM</name>
<keyword evidence="5" id="KW-1185">Reference proteome</keyword>
<dbReference type="Pfam" id="PF02321">
    <property type="entry name" value="OEP"/>
    <property type="match status" value="2"/>
</dbReference>
<feature type="region of interest" description="Disordered" evidence="3">
    <location>
        <begin position="486"/>
        <end position="512"/>
    </location>
</feature>
<evidence type="ECO:0000256" key="1">
    <source>
        <dbReference type="ARBA" id="ARBA00007613"/>
    </source>
</evidence>
<feature type="compositionally biased region" description="Basic and acidic residues" evidence="3">
    <location>
        <begin position="502"/>
        <end position="512"/>
    </location>
</feature>
<feature type="compositionally biased region" description="Polar residues" evidence="3">
    <location>
        <begin position="486"/>
        <end position="501"/>
    </location>
</feature>